<evidence type="ECO:0000313" key="1">
    <source>
        <dbReference type="EMBL" id="SVB30723.1"/>
    </source>
</evidence>
<name>A0A382CZG0_9ZZZZ</name>
<accession>A0A382CZG0</accession>
<protein>
    <submittedName>
        <fullName evidence="1">Uncharacterized protein</fullName>
    </submittedName>
</protein>
<organism evidence="1">
    <name type="scientific">marine metagenome</name>
    <dbReference type="NCBI Taxonomy" id="408172"/>
    <lineage>
        <taxon>unclassified sequences</taxon>
        <taxon>metagenomes</taxon>
        <taxon>ecological metagenomes</taxon>
    </lineage>
</organism>
<reference evidence="1" key="1">
    <citation type="submission" date="2018-05" db="EMBL/GenBank/DDBJ databases">
        <authorList>
            <person name="Lanie J.A."/>
            <person name="Ng W.-L."/>
            <person name="Kazmierczak K.M."/>
            <person name="Andrzejewski T.M."/>
            <person name="Davidsen T.M."/>
            <person name="Wayne K.J."/>
            <person name="Tettelin H."/>
            <person name="Glass J.I."/>
            <person name="Rusch D."/>
            <person name="Podicherti R."/>
            <person name="Tsui H.-C.T."/>
            <person name="Winkler M.E."/>
        </authorList>
    </citation>
    <scope>NUCLEOTIDE SEQUENCE</scope>
</reference>
<dbReference type="AlphaFoldDB" id="A0A382CZG0"/>
<proteinExistence type="predicted"/>
<dbReference type="EMBL" id="UINC01036561">
    <property type="protein sequence ID" value="SVB30723.1"/>
    <property type="molecule type" value="Genomic_DNA"/>
</dbReference>
<gene>
    <name evidence="1" type="ORF">METZ01_LOCUS183577</name>
</gene>
<sequence>CSLNWFSVPKNSRGFIKKELYQIAKISKYQNIEDL</sequence>
<feature type="non-terminal residue" evidence="1">
    <location>
        <position position="1"/>
    </location>
</feature>